<evidence type="ECO:0000259" key="2">
    <source>
        <dbReference type="Pfam" id="PF18862"/>
    </source>
</evidence>
<evidence type="ECO:0000313" key="3">
    <source>
        <dbReference type="EMBL" id="HAE7580879.1"/>
    </source>
</evidence>
<reference evidence="3" key="1">
    <citation type="journal article" date="2018" name="Genome Biol.">
        <title>SKESA: strategic k-mer extension for scrupulous assemblies.</title>
        <authorList>
            <person name="Souvorov A."/>
            <person name="Agarwala R."/>
            <person name="Lipman D.J."/>
        </authorList>
    </citation>
    <scope>NUCLEOTIDE SEQUENCE</scope>
    <source>
        <strain evidence="3">166-88</strain>
    </source>
</reference>
<dbReference type="AlphaFoldDB" id="A0A736I4S7"/>
<feature type="domain" description="Apea-like HEPN" evidence="1">
    <location>
        <begin position="317"/>
        <end position="450"/>
    </location>
</feature>
<name>A0A736I4S7_SALHO</name>
<dbReference type="Pfam" id="PF18862">
    <property type="entry name" value="ApeA_NTD1"/>
    <property type="match status" value="1"/>
</dbReference>
<dbReference type="InterPro" id="IPR041223">
    <property type="entry name" value="ApeA_NTD"/>
</dbReference>
<comment type="caution">
    <text evidence="3">The sequence shown here is derived from an EMBL/GenBank/DDBJ whole genome shotgun (WGS) entry which is preliminary data.</text>
</comment>
<feature type="domain" description="ApeA N-terminal" evidence="2">
    <location>
        <begin position="6"/>
        <end position="286"/>
    </location>
</feature>
<dbReference type="EMBL" id="DAASYS010000009">
    <property type="protein sequence ID" value="HAE7580879.1"/>
    <property type="molecule type" value="Genomic_DNA"/>
</dbReference>
<dbReference type="InterPro" id="IPR041229">
    <property type="entry name" value="HEPN_Apea"/>
</dbReference>
<proteinExistence type="predicted"/>
<evidence type="ECO:0000259" key="1">
    <source>
        <dbReference type="Pfam" id="PF18739"/>
    </source>
</evidence>
<dbReference type="Pfam" id="PF18739">
    <property type="entry name" value="HEPN_Apea"/>
    <property type="match status" value="1"/>
</dbReference>
<accession>A0A736I4S7</accession>
<gene>
    <name evidence="3" type="ORF">GND75_002457</name>
</gene>
<reference evidence="3" key="2">
    <citation type="submission" date="2018-07" db="EMBL/GenBank/DDBJ databases">
        <authorList>
            <consortium name="NCBI Pathogen Detection Project"/>
        </authorList>
    </citation>
    <scope>NUCLEOTIDE SEQUENCE</scope>
    <source>
        <strain evidence="3">166-88</strain>
    </source>
</reference>
<organism evidence="3">
    <name type="scientific">Salmonella enterica subsp. houtenae serovar 44:z36[z38]:-</name>
    <dbReference type="NCBI Taxonomy" id="1967609"/>
    <lineage>
        <taxon>Bacteria</taxon>
        <taxon>Pseudomonadati</taxon>
        <taxon>Pseudomonadota</taxon>
        <taxon>Gammaproteobacteria</taxon>
        <taxon>Enterobacterales</taxon>
        <taxon>Enterobacteriaceae</taxon>
        <taxon>Salmonella</taxon>
    </lineage>
</organism>
<protein>
    <submittedName>
        <fullName evidence="3">Uncharacterized protein</fullName>
    </submittedName>
</protein>
<sequence length="483" mass="55271">MSNPNEFIGFFKIKEKEKIVGKITIAGKDTKLQVYSEDDLTPIRNMKDITGKLTSLEKITCIDCITSSINKKHTSEESYCNASIFPHFIALGDSFLDTDNDKISSISFATQDLKTLFYDKKNFGHAEIPPGEIKEKYIDEKIEFTEHGSLFYFSGELDILKANTQLGEFSINNIPTFLGSGRDGNFLENEIRVTINFKDHINFKESISRILSFQRFLSILAGREQIFDNIKITSTDNKKNVLSTLKLFWSNTPEIKQNMDYAPDTFDIPLNALDNPDEFRNIISNWIARETEWKLARIRNHECANKLNSYNVDRLVSAANMFDILPLEVTPNRIELSLEVSEAKKKCREIFKSLPASPERDSILGALGRLGKPSLTAKILTRTAIIKNELGEYLPELDLIVKTAVKTRNYFVHGSDNFDYKRIESSVPFMTDTLEFIFSASDFIDAGWNAKAWYSLPHSDCHSFARFRWSYQAELSRLKENLL</sequence>